<feature type="chain" id="PRO_5045040887" description="Lipoprotein" evidence="2">
    <location>
        <begin position="31"/>
        <end position="203"/>
    </location>
</feature>
<sequence length="203" mass="21848">MKGNTMTLLKRPLASAGAAALLALSLTACGGGAPTDASVEDFCKASQNTEAGQDFFQAIQDEDWDKVEDLVKKQAEELEKVGTPEDIPDDAREGFEIQLDAAKKVDADDIEKAFKDDKDPFEAEISKDDQKKAEAFNTYQSETCSDADGGSTELPSDLPTDLPTDDIPTDIPTDLSDLPSDLPTSPEELESFLSDLPSEIPTE</sequence>
<keyword evidence="2" id="KW-0732">Signal</keyword>
<proteinExistence type="predicted"/>
<organism evidence="3 4">
    <name type="scientific">Nocardioides humi</name>
    <dbReference type="NCBI Taxonomy" id="449461"/>
    <lineage>
        <taxon>Bacteria</taxon>
        <taxon>Bacillati</taxon>
        <taxon>Actinomycetota</taxon>
        <taxon>Actinomycetes</taxon>
        <taxon>Propionibacteriales</taxon>
        <taxon>Nocardioidaceae</taxon>
        <taxon>Nocardioides</taxon>
    </lineage>
</organism>
<feature type="signal peptide" evidence="2">
    <location>
        <begin position="1"/>
        <end position="30"/>
    </location>
</feature>
<dbReference type="PROSITE" id="PS51257">
    <property type="entry name" value="PROKAR_LIPOPROTEIN"/>
    <property type="match status" value="1"/>
</dbReference>
<evidence type="ECO:0000256" key="2">
    <source>
        <dbReference type="SAM" id="SignalP"/>
    </source>
</evidence>
<dbReference type="Proteomes" id="UP001500842">
    <property type="component" value="Unassembled WGS sequence"/>
</dbReference>
<comment type="caution">
    <text evidence="3">The sequence shown here is derived from an EMBL/GenBank/DDBJ whole genome shotgun (WGS) entry which is preliminary data.</text>
</comment>
<accession>A0ABN1ZZQ3</accession>
<evidence type="ECO:0000313" key="3">
    <source>
        <dbReference type="EMBL" id="GAA1508271.1"/>
    </source>
</evidence>
<protein>
    <recommendedName>
        <fullName evidence="5">Lipoprotein</fullName>
    </recommendedName>
</protein>
<feature type="region of interest" description="Disordered" evidence="1">
    <location>
        <begin position="140"/>
        <end position="203"/>
    </location>
</feature>
<reference evidence="3 4" key="1">
    <citation type="journal article" date="2019" name="Int. J. Syst. Evol. Microbiol.">
        <title>The Global Catalogue of Microorganisms (GCM) 10K type strain sequencing project: providing services to taxonomists for standard genome sequencing and annotation.</title>
        <authorList>
            <consortium name="The Broad Institute Genomics Platform"/>
            <consortium name="The Broad Institute Genome Sequencing Center for Infectious Disease"/>
            <person name="Wu L."/>
            <person name="Ma J."/>
        </authorList>
    </citation>
    <scope>NUCLEOTIDE SEQUENCE [LARGE SCALE GENOMIC DNA]</scope>
    <source>
        <strain evidence="3 4">JCM 14942</strain>
    </source>
</reference>
<gene>
    <name evidence="3" type="ORF">GCM10009788_10570</name>
</gene>
<evidence type="ECO:0000256" key="1">
    <source>
        <dbReference type="SAM" id="MobiDB-lite"/>
    </source>
</evidence>
<name>A0ABN1ZZQ3_9ACTN</name>
<keyword evidence="4" id="KW-1185">Reference proteome</keyword>
<dbReference type="EMBL" id="BAAAOR010000007">
    <property type="protein sequence ID" value="GAA1508271.1"/>
    <property type="molecule type" value="Genomic_DNA"/>
</dbReference>
<evidence type="ECO:0008006" key="5">
    <source>
        <dbReference type="Google" id="ProtNLM"/>
    </source>
</evidence>
<evidence type="ECO:0000313" key="4">
    <source>
        <dbReference type="Proteomes" id="UP001500842"/>
    </source>
</evidence>